<dbReference type="AlphaFoldDB" id="A0A9D1FPP5"/>
<reference evidence="3" key="1">
    <citation type="submission" date="2020-10" db="EMBL/GenBank/DDBJ databases">
        <authorList>
            <person name="Gilroy R."/>
        </authorList>
    </citation>
    <scope>NUCLEOTIDE SEQUENCE</scope>
    <source>
        <strain evidence="3">CHK199-13235</strain>
    </source>
</reference>
<evidence type="ECO:0000256" key="2">
    <source>
        <dbReference type="ARBA" id="ARBA00023065"/>
    </source>
</evidence>
<evidence type="ECO:0000313" key="3">
    <source>
        <dbReference type="EMBL" id="HIS77442.1"/>
    </source>
</evidence>
<protein>
    <submittedName>
        <fullName evidence="3">V-type ATPase subunit</fullName>
    </submittedName>
</protein>
<dbReference type="InterPro" id="IPR036079">
    <property type="entry name" value="ATPase_csu/dsu_sf"/>
</dbReference>
<dbReference type="GO" id="GO:0046961">
    <property type="term" value="F:proton-transporting ATPase activity, rotational mechanism"/>
    <property type="evidence" value="ECO:0007669"/>
    <property type="project" value="InterPro"/>
</dbReference>
<keyword evidence="1" id="KW-0813">Transport</keyword>
<dbReference type="Gene3D" id="1.10.132.50">
    <property type="entry name" value="ATP synthase (C/AC39) subunit, domain 3"/>
    <property type="match status" value="3"/>
</dbReference>
<dbReference type="PANTHER" id="PTHR38682:SF1">
    <property type="entry name" value="V-TYPE ATP SYNTHASE SUBUNIT C"/>
    <property type="match status" value="1"/>
</dbReference>
<dbReference type="SUPFAM" id="SSF103486">
    <property type="entry name" value="V-type ATP synthase subunit C"/>
    <property type="match status" value="1"/>
</dbReference>
<name>A0A9D1FPP5_9FIRM</name>
<gene>
    <name evidence="3" type="ORF">IAB51_11650</name>
</gene>
<proteinExistence type="predicted"/>
<reference evidence="3" key="2">
    <citation type="journal article" date="2021" name="PeerJ">
        <title>Extensive microbial diversity within the chicken gut microbiome revealed by metagenomics and culture.</title>
        <authorList>
            <person name="Gilroy R."/>
            <person name="Ravi A."/>
            <person name="Getino M."/>
            <person name="Pursley I."/>
            <person name="Horton D.L."/>
            <person name="Alikhan N.F."/>
            <person name="Baker D."/>
            <person name="Gharbi K."/>
            <person name="Hall N."/>
            <person name="Watson M."/>
            <person name="Adriaenssens E.M."/>
            <person name="Foster-Nyarko E."/>
            <person name="Jarju S."/>
            <person name="Secka A."/>
            <person name="Antonio M."/>
            <person name="Oren A."/>
            <person name="Chaudhuri R.R."/>
            <person name="La Ragione R."/>
            <person name="Hildebrand F."/>
            <person name="Pallen M.J."/>
        </authorList>
    </citation>
    <scope>NUCLEOTIDE SEQUENCE</scope>
    <source>
        <strain evidence="3">CHK199-13235</strain>
    </source>
</reference>
<evidence type="ECO:0000256" key="1">
    <source>
        <dbReference type="ARBA" id="ARBA00022448"/>
    </source>
</evidence>
<dbReference type="InterPro" id="IPR044911">
    <property type="entry name" value="V-type_ATPase_csu/dsu_dom_3"/>
</dbReference>
<dbReference type="InterPro" id="IPR050873">
    <property type="entry name" value="V-ATPase_V0D/AC39_subunit"/>
</dbReference>
<dbReference type="InterPro" id="IPR002843">
    <property type="entry name" value="ATPase_V0-cplx_csu/dsu"/>
</dbReference>
<accession>A0A9D1FPP5</accession>
<organism evidence="3 4">
    <name type="scientific">Candidatus Merdivicinus excrementipullorum</name>
    <dbReference type="NCBI Taxonomy" id="2840867"/>
    <lineage>
        <taxon>Bacteria</taxon>
        <taxon>Bacillati</taxon>
        <taxon>Bacillota</taxon>
        <taxon>Clostridia</taxon>
        <taxon>Eubacteriales</taxon>
        <taxon>Oscillospiraceae</taxon>
        <taxon>Oscillospiraceae incertae sedis</taxon>
        <taxon>Candidatus Merdivicinus</taxon>
    </lineage>
</organism>
<dbReference type="PANTHER" id="PTHR38682">
    <property type="entry name" value="V-TYPE ATP SYNTHASE SUBUNIT C"/>
    <property type="match status" value="1"/>
</dbReference>
<keyword evidence="2" id="KW-0406">Ion transport</keyword>
<comment type="caution">
    <text evidence="3">The sequence shown here is derived from an EMBL/GenBank/DDBJ whole genome shotgun (WGS) entry which is preliminary data.</text>
</comment>
<dbReference type="EMBL" id="DVJP01000076">
    <property type="protein sequence ID" value="HIS77442.1"/>
    <property type="molecule type" value="Genomic_DNA"/>
</dbReference>
<dbReference type="Proteomes" id="UP000824002">
    <property type="component" value="Unassembled WGS sequence"/>
</dbReference>
<evidence type="ECO:0000313" key="4">
    <source>
        <dbReference type="Proteomes" id="UP000824002"/>
    </source>
</evidence>
<dbReference type="Pfam" id="PF01992">
    <property type="entry name" value="vATP-synt_AC39"/>
    <property type="match status" value="1"/>
</dbReference>
<sequence length="344" mass="40468">MLNSCSSNAILTKIRAILGKRLTYADYAQMARKRDVGEVAALLKENPSYAIALRNIDEGNVHRGQLEELLKKDLFYKYSALRRYDFSGGTFYDFPIMQREIDEIIRRIVLLQADENTDFVVDLPSYMLGHTSFPLMDLARARNFEELLECVAHTPYQGILKGLGPKDIQSLNVMNCEHALYSYYYKTLHEAIQKQFYGETRQQLLEAADSEIELQNIQNIFRLKLYFHYDEPRIRQYLYPYSHRYHKAQIDALIRAEDFAQMFQILAPEENEDAHVLEEDGIEPYTNRLCYQLERRLLRFTTKAPVAMFTFLTLRRIEVQNIIMVIEGVRYQMPQDEILKMLIL</sequence>